<dbReference type="InterPro" id="IPR050404">
    <property type="entry name" value="Heme-degrading_MO"/>
</dbReference>
<proteinExistence type="predicted"/>
<feature type="compositionally biased region" description="Polar residues" evidence="1">
    <location>
        <begin position="77"/>
        <end position="94"/>
    </location>
</feature>
<comment type="caution">
    <text evidence="3">The sequence shown here is derived from an EMBL/GenBank/DDBJ whole genome shotgun (WGS) entry which is preliminary data.</text>
</comment>
<evidence type="ECO:0000259" key="2">
    <source>
        <dbReference type="PROSITE" id="PS51725"/>
    </source>
</evidence>
<dbReference type="PANTHER" id="PTHR34474:SF4">
    <property type="entry name" value="HEME OXYGENASE (STAPHYLOBILIN-PRODUCING) 1"/>
    <property type="match status" value="1"/>
</dbReference>
<keyword evidence="4" id="KW-1185">Reference proteome</keyword>
<dbReference type="PROSITE" id="PS51725">
    <property type="entry name" value="ABM"/>
    <property type="match status" value="1"/>
</dbReference>
<feature type="region of interest" description="Disordered" evidence="1">
    <location>
        <begin position="73"/>
        <end position="102"/>
    </location>
</feature>
<reference evidence="3 4" key="1">
    <citation type="submission" date="2021-01" db="EMBL/GenBank/DDBJ databases">
        <title>Genomic Encyclopedia of Type Strains, Phase IV (KMG-IV): sequencing the most valuable type-strain genomes for metagenomic binning, comparative biology and taxonomic classification.</title>
        <authorList>
            <person name="Goeker M."/>
        </authorList>
    </citation>
    <scope>NUCLEOTIDE SEQUENCE [LARGE SCALE GENOMIC DNA]</scope>
    <source>
        <strain evidence="3 4">DSM 25540</strain>
    </source>
</reference>
<dbReference type="Proteomes" id="UP000741863">
    <property type="component" value="Unassembled WGS sequence"/>
</dbReference>
<dbReference type="RefSeq" id="WP_042361221.1">
    <property type="nucleotide sequence ID" value="NZ_JAFBEC010000019.1"/>
</dbReference>
<name>A0ABS2PIJ9_9BACL</name>
<dbReference type="Pfam" id="PF03992">
    <property type="entry name" value="ABM"/>
    <property type="match status" value="1"/>
</dbReference>
<accession>A0ABS2PIJ9</accession>
<evidence type="ECO:0000256" key="1">
    <source>
        <dbReference type="SAM" id="MobiDB-lite"/>
    </source>
</evidence>
<dbReference type="SUPFAM" id="SSF54909">
    <property type="entry name" value="Dimeric alpha+beta barrel"/>
    <property type="match status" value="1"/>
</dbReference>
<dbReference type="PANTHER" id="PTHR34474">
    <property type="entry name" value="SIGNAL TRANSDUCTION PROTEIN TRAP"/>
    <property type="match status" value="1"/>
</dbReference>
<evidence type="ECO:0000313" key="4">
    <source>
        <dbReference type="Proteomes" id="UP000741863"/>
    </source>
</evidence>
<dbReference type="Gene3D" id="3.30.70.100">
    <property type="match status" value="1"/>
</dbReference>
<dbReference type="GO" id="GO:0016491">
    <property type="term" value="F:oxidoreductase activity"/>
    <property type="evidence" value="ECO:0007669"/>
    <property type="project" value="UniProtKB-KW"/>
</dbReference>
<feature type="domain" description="ABM" evidence="2">
    <location>
        <begin position="2"/>
        <end position="91"/>
    </location>
</feature>
<organism evidence="3 4">
    <name type="scientific">Geomicrobium sediminis</name>
    <dbReference type="NCBI Taxonomy" id="1347788"/>
    <lineage>
        <taxon>Bacteria</taxon>
        <taxon>Bacillati</taxon>
        <taxon>Bacillota</taxon>
        <taxon>Bacilli</taxon>
        <taxon>Bacillales</taxon>
        <taxon>Geomicrobium</taxon>
    </lineage>
</organism>
<dbReference type="InterPro" id="IPR007138">
    <property type="entry name" value="ABM_dom"/>
</dbReference>
<sequence>MYVVMNELNVNEDQHEHVKARFEKSKDRMNDVPGCLEFLFLESEKEDVSFIVFTKWEAKSDYENWLNSDAFKHAHRGQQSQSQEKPPTTANNLRSFDVVFHT</sequence>
<gene>
    <name evidence="3" type="ORF">JOD17_004048</name>
</gene>
<dbReference type="EC" id="1.14.99.48" evidence="3"/>
<protein>
    <submittedName>
        <fullName evidence="3">Heme oxygenase (Staphylobilin-producing)</fullName>
        <ecNumber evidence="3">1.14.99.48</ecNumber>
    </submittedName>
</protein>
<keyword evidence="3" id="KW-0560">Oxidoreductase</keyword>
<dbReference type="EMBL" id="JAFBEC010000019">
    <property type="protein sequence ID" value="MBM7634921.1"/>
    <property type="molecule type" value="Genomic_DNA"/>
</dbReference>
<dbReference type="InterPro" id="IPR011008">
    <property type="entry name" value="Dimeric_a/b-barrel"/>
</dbReference>
<evidence type="ECO:0000313" key="3">
    <source>
        <dbReference type="EMBL" id="MBM7634921.1"/>
    </source>
</evidence>